<name>A0A1J7JX80_9PEZI</name>
<dbReference type="InterPro" id="IPR001357">
    <property type="entry name" value="BRCT_dom"/>
</dbReference>
<evidence type="ECO:0000313" key="4">
    <source>
        <dbReference type="Proteomes" id="UP000182658"/>
    </source>
</evidence>
<dbReference type="InParanoid" id="A0A1J7JX80"/>
<evidence type="ECO:0000256" key="1">
    <source>
        <dbReference type="ARBA" id="ARBA00022737"/>
    </source>
</evidence>
<reference evidence="3 4" key="1">
    <citation type="submission" date="2016-10" db="EMBL/GenBank/DDBJ databases">
        <title>Draft genome sequence of Coniochaeta ligniaria NRRL30616, a lignocellulolytic fungus for bioabatement of inhibitors in plant biomass hydrolysates.</title>
        <authorList>
            <consortium name="DOE Joint Genome Institute"/>
            <person name="Jimenez D.J."/>
            <person name="Hector R.E."/>
            <person name="Riley R."/>
            <person name="Sun H."/>
            <person name="Grigoriev I.V."/>
            <person name="Van Elsas J.D."/>
            <person name="Nichols N.N."/>
        </authorList>
    </citation>
    <scope>NUCLEOTIDE SEQUENCE [LARGE SCALE GENOMIC DNA]</scope>
    <source>
        <strain evidence="3 4">NRRL 30616</strain>
    </source>
</reference>
<dbReference type="PANTHER" id="PTHR13561">
    <property type="entry name" value="DNA REPLICATION REGULATOR DPB11-RELATED"/>
    <property type="match status" value="1"/>
</dbReference>
<feature type="domain" description="BRCT" evidence="2">
    <location>
        <begin position="6"/>
        <end position="103"/>
    </location>
</feature>
<dbReference type="OrthoDB" id="342264at2759"/>
<dbReference type="PROSITE" id="PS50172">
    <property type="entry name" value="BRCT"/>
    <property type="match status" value="1"/>
</dbReference>
<dbReference type="CDD" id="cd00027">
    <property type="entry name" value="BRCT"/>
    <property type="match status" value="1"/>
</dbReference>
<dbReference type="EMBL" id="KV875094">
    <property type="protein sequence ID" value="OIW34020.1"/>
    <property type="molecule type" value="Genomic_DNA"/>
</dbReference>
<evidence type="ECO:0000313" key="3">
    <source>
        <dbReference type="EMBL" id="OIW34020.1"/>
    </source>
</evidence>
<proteinExistence type="predicted"/>
<protein>
    <recommendedName>
        <fullName evidence="2">BRCT domain-containing protein</fullName>
    </recommendedName>
</protein>
<dbReference type="STRING" id="1408157.A0A1J7JX80"/>
<keyword evidence="4" id="KW-1185">Reference proteome</keyword>
<organism evidence="3 4">
    <name type="scientific">Coniochaeta ligniaria NRRL 30616</name>
    <dbReference type="NCBI Taxonomy" id="1408157"/>
    <lineage>
        <taxon>Eukaryota</taxon>
        <taxon>Fungi</taxon>
        <taxon>Dikarya</taxon>
        <taxon>Ascomycota</taxon>
        <taxon>Pezizomycotina</taxon>
        <taxon>Sordariomycetes</taxon>
        <taxon>Sordariomycetidae</taxon>
        <taxon>Coniochaetales</taxon>
        <taxon>Coniochaetaceae</taxon>
        <taxon>Coniochaeta</taxon>
    </lineage>
</organism>
<sequence>MPQKRSEKQIFQDMNLAVACSLGGQWTDVNITRWVSRRGGVYNSEITEQTTHLICTVEEYKAKSLRVKQAAKLGQKQCKIVTLDWLEDCLFRDKKLPVKDYQLSAVLKNERAKELQDAKIAKGHELADRFVNTNLYHVYADGSNFFYEVTLTRDDTEAGWQGQKYILYLFESNAKPHLYRFAAKFYQKPRDSQPKFYRPSETPQSFWTEYDKFKAFFLKKTGIEWDERLVQISLDESLFQYKAPTGGKPVGYVPESGQRKPSSLPVAKGQVASASQVKTEPDEKDVQFAEVLKRLVAANSSTTTAENHKYQPLTNDQTIAVAMQVDMPEVVVKREIMHMPAETAKHESSRQEGAMAGSLMPEDSQQHNVKQEDKPTMPFPVASQAVLQNKQLDQDVGMDTSDDGISSPTLTSPYFTSAADTYVTMPLIHTEARPVTKHSMKRFMADEASCN</sequence>
<dbReference type="Gene3D" id="3.40.50.10190">
    <property type="entry name" value="BRCT domain"/>
    <property type="match status" value="1"/>
</dbReference>
<dbReference type="GO" id="GO:0033314">
    <property type="term" value="P:mitotic DNA replication checkpoint signaling"/>
    <property type="evidence" value="ECO:0007669"/>
    <property type="project" value="TreeGrafter"/>
</dbReference>
<dbReference type="PANTHER" id="PTHR13561:SF20">
    <property type="entry name" value="DNA TOPOISOMERASE 2-BINDING PROTEIN 1"/>
    <property type="match status" value="1"/>
</dbReference>
<dbReference type="GO" id="GO:0007095">
    <property type="term" value="P:mitotic G2 DNA damage checkpoint signaling"/>
    <property type="evidence" value="ECO:0007669"/>
    <property type="project" value="TreeGrafter"/>
</dbReference>
<keyword evidence="1" id="KW-0677">Repeat</keyword>
<dbReference type="Proteomes" id="UP000182658">
    <property type="component" value="Unassembled WGS sequence"/>
</dbReference>
<dbReference type="InterPro" id="IPR036420">
    <property type="entry name" value="BRCT_dom_sf"/>
</dbReference>
<gene>
    <name evidence="3" type="ORF">CONLIGDRAFT_205965</name>
</gene>
<dbReference type="Pfam" id="PF00533">
    <property type="entry name" value="BRCT"/>
    <property type="match status" value="1"/>
</dbReference>
<dbReference type="GO" id="GO:0006270">
    <property type="term" value="P:DNA replication initiation"/>
    <property type="evidence" value="ECO:0007669"/>
    <property type="project" value="TreeGrafter"/>
</dbReference>
<accession>A0A1J7JX80</accession>
<dbReference type="AlphaFoldDB" id="A0A1J7JX80"/>
<dbReference type="SUPFAM" id="SSF52113">
    <property type="entry name" value="BRCT domain"/>
    <property type="match status" value="1"/>
</dbReference>
<evidence type="ECO:0000259" key="2">
    <source>
        <dbReference type="PROSITE" id="PS50172"/>
    </source>
</evidence>